<evidence type="ECO:0000256" key="5">
    <source>
        <dbReference type="SAM" id="MobiDB-lite"/>
    </source>
</evidence>
<keyword evidence="9" id="KW-1185">Reference proteome</keyword>
<dbReference type="FunFam" id="2.70.170.10:FF:000053">
    <property type="entry name" value="Predicted protein"/>
    <property type="match status" value="1"/>
</dbReference>
<evidence type="ECO:0000256" key="3">
    <source>
        <dbReference type="ARBA" id="ARBA00022989"/>
    </source>
</evidence>
<feature type="compositionally biased region" description="Polar residues" evidence="5">
    <location>
        <begin position="1"/>
        <end position="24"/>
    </location>
</feature>
<dbReference type="Gene3D" id="1.20.58.390">
    <property type="entry name" value="Neurotransmitter-gated ion-channel transmembrane domain"/>
    <property type="match status" value="1"/>
</dbReference>
<dbReference type="SUPFAM" id="SSF63712">
    <property type="entry name" value="Nicotinic receptor ligand binding domain-like"/>
    <property type="match status" value="1"/>
</dbReference>
<dbReference type="InterPro" id="IPR036719">
    <property type="entry name" value="Neuro-gated_channel_TM_sf"/>
</dbReference>
<sequence>MMGDTSQAVDTALQEGQGNNLNRSSIDKTTNDAENNGEFTQSRSDNTIGIPGEVAHSRSFPGHPISSDGNAAFRPKSTRMNPPRSHTHNGDLLHLTHPPVNLPPLYTPMGEHTPKVHTQPNASTVYDNRGEDGEETEESAMFVWDTGMGAYVPCSSVAQPKVYVRVVFLKIGEIDTLKEQFRAEVFVQARWREPALDHCRNVEDIQWKALWNPQLQLENAMDDPQPSVWHDLSVNEAGESYVLEKRRVKADFAENLELQSFPFDMQHLSVLITSRLSDSCLELIEDDSELSSVNLLSFVDEQEWDVRNIVEAIAEVRSREFSSVKHKFPMITVRTYAIRRAGFFVWNVLAIMVLISSLSLCTFAVERTLPQNRLQLSFTLVLTGIAFKFVVGQSLPKISYLTILDKYILGSMALMHVVSVWHAVITRVSGHRELADDMDDWAFVIFVLVFGFYNVGFAVYMVVKIYLKRKCITILEAAYQAKVDKLLSREGPPQSARVVMKNQVMYNNSRVHTL</sequence>
<dbReference type="InterPro" id="IPR006202">
    <property type="entry name" value="Neur_chan_lig-bd"/>
</dbReference>
<feature type="region of interest" description="Disordered" evidence="5">
    <location>
        <begin position="1"/>
        <end position="137"/>
    </location>
</feature>
<feature type="compositionally biased region" description="Polar residues" evidence="5">
    <location>
        <begin position="32"/>
        <end position="47"/>
    </location>
</feature>
<evidence type="ECO:0000259" key="7">
    <source>
        <dbReference type="Pfam" id="PF02931"/>
    </source>
</evidence>
<dbReference type="PANTHER" id="PTHR18945">
    <property type="entry name" value="NEUROTRANSMITTER GATED ION CHANNEL"/>
    <property type="match status" value="1"/>
</dbReference>
<dbReference type="InterPro" id="IPR038050">
    <property type="entry name" value="Neuro_actylchol_rec"/>
</dbReference>
<evidence type="ECO:0000256" key="4">
    <source>
        <dbReference type="ARBA" id="ARBA00023136"/>
    </source>
</evidence>
<feature type="transmembrane region" description="Helical" evidence="6">
    <location>
        <begin position="441"/>
        <end position="463"/>
    </location>
</feature>
<feature type="transmembrane region" description="Helical" evidence="6">
    <location>
        <begin position="344"/>
        <end position="365"/>
    </location>
</feature>
<proteinExistence type="predicted"/>
<evidence type="ECO:0000256" key="6">
    <source>
        <dbReference type="SAM" id="Phobius"/>
    </source>
</evidence>
<dbReference type="Pfam" id="PF02931">
    <property type="entry name" value="Neur_chan_LBD"/>
    <property type="match status" value="1"/>
</dbReference>
<evidence type="ECO:0000313" key="8">
    <source>
        <dbReference type="EMBL" id="KAK7116117.1"/>
    </source>
</evidence>
<gene>
    <name evidence="8" type="ORF">V1264_001857</name>
</gene>
<feature type="compositionally biased region" description="Polar residues" evidence="5">
    <location>
        <begin position="116"/>
        <end position="126"/>
    </location>
</feature>
<dbReference type="GO" id="GO:0005230">
    <property type="term" value="F:extracellular ligand-gated monoatomic ion channel activity"/>
    <property type="evidence" value="ECO:0007669"/>
    <property type="project" value="InterPro"/>
</dbReference>
<organism evidence="8 9">
    <name type="scientific">Littorina saxatilis</name>
    <dbReference type="NCBI Taxonomy" id="31220"/>
    <lineage>
        <taxon>Eukaryota</taxon>
        <taxon>Metazoa</taxon>
        <taxon>Spiralia</taxon>
        <taxon>Lophotrochozoa</taxon>
        <taxon>Mollusca</taxon>
        <taxon>Gastropoda</taxon>
        <taxon>Caenogastropoda</taxon>
        <taxon>Littorinimorpha</taxon>
        <taxon>Littorinoidea</taxon>
        <taxon>Littorinidae</taxon>
        <taxon>Littorina</taxon>
    </lineage>
</organism>
<dbReference type="Proteomes" id="UP001374579">
    <property type="component" value="Unassembled WGS sequence"/>
</dbReference>
<comment type="caution">
    <text evidence="8">The sequence shown here is derived from an EMBL/GenBank/DDBJ whole genome shotgun (WGS) entry which is preliminary data.</text>
</comment>
<evidence type="ECO:0000256" key="2">
    <source>
        <dbReference type="ARBA" id="ARBA00022692"/>
    </source>
</evidence>
<dbReference type="EMBL" id="JBAMIC010000001">
    <property type="protein sequence ID" value="KAK7116117.1"/>
    <property type="molecule type" value="Genomic_DNA"/>
</dbReference>
<feature type="domain" description="Neurotransmitter-gated ion-channel ligand-binding" evidence="7">
    <location>
        <begin position="161"/>
        <end position="324"/>
    </location>
</feature>
<reference evidence="8 9" key="1">
    <citation type="submission" date="2024-02" db="EMBL/GenBank/DDBJ databases">
        <title>Chromosome-scale genome assembly of the rough periwinkle Littorina saxatilis.</title>
        <authorList>
            <person name="De Jode A."/>
            <person name="Faria R."/>
            <person name="Formenti G."/>
            <person name="Sims Y."/>
            <person name="Smith T.P."/>
            <person name="Tracey A."/>
            <person name="Wood J.M.D."/>
            <person name="Zagrodzka Z.B."/>
            <person name="Johannesson K."/>
            <person name="Butlin R.K."/>
            <person name="Leder E.H."/>
        </authorList>
    </citation>
    <scope>NUCLEOTIDE SEQUENCE [LARGE SCALE GENOMIC DNA]</scope>
    <source>
        <strain evidence="8">Snail1</strain>
        <tissue evidence="8">Muscle</tissue>
    </source>
</reference>
<dbReference type="InterPro" id="IPR006201">
    <property type="entry name" value="Neur_channel"/>
</dbReference>
<evidence type="ECO:0000256" key="1">
    <source>
        <dbReference type="ARBA" id="ARBA00004141"/>
    </source>
</evidence>
<protein>
    <recommendedName>
        <fullName evidence="7">Neurotransmitter-gated ion-channel ligand-binding domain-containing protein</fullName>
    </recommendedName>
</protein>
<keyword evidence="2 6" id="KW-0812">Transmembrane</keyword>
<name>A0AAN9GPB6_9CAEN</name>
<feature type="transmembrane region" description="Helical" evidence="6">
    <location>
        <begin position="407"/>
        <end position="429"/>
    </location>
</feature>
<dbReference type="GO" id="GO:0016020">
    <property type="term" value="C:membrane"/>
    <property type="evidence" value="ECO:0007669"/>
    <property type="project" value="UniProtKB-SubCell"/>
</dbReference>
<dbReference type="Gene3D" id="2.70.170.10">
    <property type="entry name" value="Neurotransmitter-gated ion-channel ligand-binding domain"/>
    <property type="match status" value="1"/>
</dbReference>
<dbReference type="AlphaFoldDB" id="A0AAN9GPB6"/>
<dbReference type="GO" id="GO:0004888">
    <property type="term" value="F:transmembrane signaling receptor activity"/>
    <property type="evidence" value="ECO:0007669"/>
    <property type="project" value="InterPro"/>
</dbReference>
<keyword evidence="4 6" id="KW-0472">Membrane</keyword>
<accession>A0AAN9GPB6</accession>
<evidence type="ECO:0000313" key="9">
    <source>
        <dbReference type="Proteomes" id="UP001374579"/>
    </source>
</evidence>
<comment type="subcellular location">
    <subcellularLocation>
        <location evidence="1">Membrane</location>
        <topology evidence="1">Multi-pass membrane protein</topology>
    </subcellularLocation>
</comment>
<keyword evidence="3 6" id="KW-1133">Transmembrane helix</keyword>
<dbReference type="InterPro" id="IPR036734">
    <property type="entry name" value="Neur_chan_lig-bd_sf"/>
</dbReference>
<dbReference type="SUPFAM" id="SSF90112">
    <property type="entry name" value="Neurotransmitter-gated ion-channel transmembrane pore"/>
    <property type="match status" value="1"/>
</dbReference>
<feature type="transmembrane region" description="Helical" evidence="6">
    <location>
        <begin position="377"/>
        <end position="395"/>
    </location>
</feature>